<keyword evidence="1" id="KW-0732">Signal</keyword>
<dbReference type="RefSeq" id="WP_044835222.1">
    <property type="nucleotide sequence ID" value="NZ_CP059735.1"/>
</dbReference>
<organism evidence="3 4">
    <name type="scientific">Thalassomonas actiniarum</name>
    <dbReference type="NCBI Taxonomy" id="485447"/>
    <lineage>
        <taxon>Bacteria</taxon>
        <taxon>Pseudomonadati</taxon>
        <taxon>Pseudomonadota</taxon>
        <taxon>Gammaproteobacteria</taxon>
        <taxon>Alteromonadales</taxon>
        <taxon>Colwelliaceae</taxon>
        <taxon>Thalassomonas</taxon>
    </lineage>
</organism>
<dbReference type="NCBIfam" id="TIGR02595">
    <property type="entry name" value="PEP_CTERM"/>
    <property type="match status" value="1"/>
</dbReference>
<proteinExistence type="predicted"/>
<feature type="chain" id="PRO_5042164831" evidence="1">
    <location>
        <begin position="23"/>
        <end position="223"/>
    </location>
</feature>
<accession>A0AAE9YQU7</accession>
<feature type="signal peptide" evidence="1">
    <location>
        <begin position="1"/>
        <end position="22"/>
    </location>
</feature>
<dbReference type="Pfam" id="PF07589">
    <property type="entry name" value="PEP-CTERM"/>
    <property type="match status" value="1"/>
</dbReference>
<dbReference type="EMBL" id="CP059735">
    <property type="protein sequence ID" value="WDD99166.1"/>
    <property type="molecule type" value="Genomic_DNA"/>
</dbReference>
<keyword evidence="4" id="KW-1185">Reference proteome</keyword>
<protein>
    <submittedName>
        <fullName evidence="3">PEP-CTERM sorting domain-containing protein</fullName>
    </submittedName>
</protein>
<evidence type="ECO:0000313" key="3">
    <source>
        <dbReference type="EMBL" id="WDD99166.1"/>
    </source>
</evidence>
<reference evidence="3 4" key="2">
    <citation type="journal article" date="2022" name="Mar. Drugs">
        <title>Bioassay-Guided Fractionation Leads to the Detection of Cholic Acid Generated by the Rare Thalassomonas sp.</title>
        <authorList>
            <person name="Pheiffer F."/>
            <person name="Schneider Y.K."/>
            <person name="Hansen E.H."/>
            <person name="Andersen J.H."/>
            <person name="Isaksson J."/>
            <person name="Busche T."/>
            <person name="R C."/>
            <person name="Kalinowski J."/>
            <person name="Zyl L.V."/>
            <person name="Trindade M."/>
        </authorList>
    </citation>
    <scope>NUCLEOTIDE SEQUENCE [LARGE SCALE GENOMIC DNA]</scope>
    <source>
        <strain evidence="3 4">A5K-106</strain>
    </source>
</reference>
<evidence type="ECO:0000313" key="4">
    <source>
        <dbReference type="Proteomes" id="UP000032568"/>
    </source>
</evidence>
<evidence type="ECO:0000259" key="2">
    <source>
        <dbReference type="Pfam" id="PF07589"/>
    </source>
</evidence>
<dbReference type="KEGG" id="tact:SG35_000305"/>
<sequence length="223" mass="23875">MKNKLNLFLSAVLFLITSSVHATVIETISFLGDNQGVAESFGFSSGGVDLTVTAWTTNVNDEQTELVPWQLLSGDNGVYNGSTGLGVVSSDNDGADLDGGSSGSFARDPDEGLLFVFSEQVNLHAFTAGDLSSNDDLNFAWVSLLSADSLDASNLFVDRNDGSDHYQLSSGTFGYAFMLWVDGNDDDVRIESLEFSTVPEPYTLLLLAIGLLLCGFRGMKKGR</sequence>
<evidence type="ECO:0000256" key="1">
    <source>
        <dbReference type="SAM" id="SignalP"/>
    </source>
</evidence>
<dbReference type="InterPro" id="IPR013424">
    <property type="entry name" value="Ice-binding_C"/>
</dbReference>
<feature type="domain" description="Ice-binding protein C-terminal" evidence="2">
    <location>
        <begin position="197"/>
        <end position="217"/>
    </location>
</feature>
<gene>
    <name evidence="3" type="ORF">SG35_000305</name>
</gene>
<dbReference type="Proteomes" id="UP000032568">
    <property type="component" value="Chromosome"/>
</dbReference>
<reference evidence="3 4" key="1">
    <citation type="journal article" date="2015" name="Genome Announc.">
        <title>Draft Genome Sequences of Marine Isolates of Thalassomonas viridans and Thalassomonas actiniarum.</title>
        <authorList>
            <person name="Olonade I."/>
            <person name="van Zyl L.J."/>
            <person name="Trindade M."/>
        </authorList>
    </citation>
    <scope>NUCLEOTIDE SEQUENCE [LARGE SCALE GENOMIC DNA]</scope>
    <source>
        <strain evidence="3 4">A5K-106</strain>
    </source>
</reference>
<dbReference type="AlphaFoldDB" id="A0AAE9YQU7"/>
<name>A0AAE9YQU7_9GAMM</name>